<dbReference type="InterPro" id="IPR050736">
    <property type="entry name" value="Sensor_HK_Regulatory"/>
</dbReference>
<dbReference type="EC" id="2.7.13.3" evidence="2"/>
<evidence type="ECO:0000259" key="8">
    <source>
        <dbReference type="PROSITE" id="PS50109"/>
    </source>
</evidence>
<feature type="transmembrane region" description="Helical" evidence="7">
    <location>
        <begin position="37"/>
        <end position="56"/>
    </location>
</feature>
<comment type="caution">
    <text evidence="11">The sequence shown here is derived from an EMBL/GenBank/DDBJ whole genome shotgun (WGS) entry which is preliminary data.</text>
</comment>
<name>A0A2M8J4Q2_9RHOB</name>
<dbReference type="AlphaFoldDB" id="A0A2M8J4Q2"/>
<dbReference type="PROSITE" id="PS50112">
    <property type="entry name" value="PAS"/>
    <property type="match status" value="1"/>
</dbReference>
<dbReference type="PRINTS" id="PR00344">
    <property type="entry name" value="BCTRLSENSOR"/>
</dbReference>
<evidence type="ECO:0000256" key="2">
    <source>
        <dbReference type="ARBA" id="ARBA00012438"/>
    </source>
</evidence>
<protein>
    <recommendedName>
        <fullName evidence="2">histidine kinase</fullName>
        <ecNumber evidence="2">2.7.13.3</ecNumber>
    </recommendedName>
</protein>
<dbReference type="SMART" id="SM00086">
    <property type="entry name" value="PAC"/>
    <property type="match status" value="1"/>
</dbReference>
<organism evidence="11 12">
    <name type="scientific">Pseudooceanicola lipolyticus</name>
    <dbReference type="NCBI Taxonomy" id="2029104"/>
    <lineage>
        <taxon>Bacteria</taxon>
        <taxon>Pseudomonadati</taxon>
        <taxon>Pseudomonadota</taxon>
        <taxon>Alphaproteobacteria</taxon>
        <taxon>Rhodobacterales</taxon>
        <taxon>Paracoccaceae</taxon>
        <taxon>Pseudooceanicola</taxon>
    </lineage>
</organism>
<gene>
    <name evidence="11" type="ORF">CVM52_05095</name>
</gene>
<keyword evidence="3" id="KW-0597">Phosphoprotein</keyword>
<dbReference type="EMBL" id="PGTB01000009">
    <property type="protein sequence ID" value="PJE37750.1"/>
    <property type="molecule type" value="Genomic_DNA"/>
</dbReference>
<dbReference type="CDD" id="cd00082">
    <property type="entry name" value="HisKA"/>
    <property type="match status" value="1"/>
</dbReference>
<proteinExistence type="predicted"/>
<dbReference type="InterPro" id="IPR035965">
    <property type="entry name" value="PAS-like_dom_sf"/>
</dbReference>
<dbReference type="InterPro" id="IPR004358">
    <property type="entry name" value="Sig_transdc_His_kin-like_C"/>
</dbReference>
<keyword evidence="4" id="KW-0808">Transferase</keyword>
<dbReference type="SMART" id="SM00091">
    <property type="entry name" value="PAS"/>
    <property type="match status" value="2"/>
</dbReference>
<evidence type="ECO:0000256" key="7">
    <source>
        <dbReference type="SAM" id="Phobius"/>
    </source>
</evidence>
<dbReference type="OrthoDB" id="7179697at2"/>
<dbReference type="PANTHER" id="PTHR43711">
    <property type="entry name" value="TWO-COMPONENT HISTIDINE KINASE"/>
    <property type="match status" value="1"/>
</dbReference>
<dbReference type="InterPro" id="IPR000700">
    <property type="entry name" value="PAS-assoc_C"/>
</dbReference>
<dbReference type="InterPro" id="IPR036097">
    <property type="entry name" value="HisK_dim/P_sf"/>
</dbReference>
<dbReference type="SMART" id="SM00388">
    <property type="entry name" value="HisKA"/>
    <property type="match status" value="1"/>
</dbReference>
<dbReference type="Gene3D" id="1.10.287.130">
    <property type="match status" value="1"/>
</dbReference>
<evidence type="ECO:0000313" key="11">
    <source>
        <dbReference type="EMBL" id="PJE37750.1"/>
    </source>
</evidence>
<evidence type="ECO:0000256" key="3">
    <source>
        <dbReference type="ARBA" id="ARBA00022553"/>
    </source>
</evidence>
<evidence type="ECO:0000259" key="9">
    <source>
        <dbReference type="PROSITE" id="PS50112"/>
    </source>
</evidence>
<keyword evidence="7" id="KW-0472">Membrane</keyword>
<dbReference type="InterPro" id="IPR036890">
    <property type="entry name" value="HATPase_C_sf"/>
</dbReference>
<dbReference type="Proteomes" id="UP000231553">
    <property type="component" value="Unassembled WGS sequence"/>
</dbReference>
<evidence type="ECO:0000313" key="12">
    <source>
        <dbReference type="Proteomes" id="UP000231553"/>
    </source>
</evidence>
<dbReference type="Pfam" id="PF13426">
    <property type="entry name" value="PAS_9"/>
    <property type="match status" value="1"/>
</dbReference>
<dbReference type="NCBIfam" id="TIGR00229">
    <property type="entry name" value="sensory_box"/>
    <property type="match status" value="1"/>
</dbReference>
<dbReference type="GO" id="GO:0000155">
    <property type="term" value="F:phosphorelay sensor kinase activity"/>
    <property type="evidence" value="ECO:0007669"/>
    <property type="project" value="InterPro"/>
</dbReference>
<dbReference type="InterPro" id="IPR000014">
    <property type="entry name" value="PAS"/>
</dbReference>
<dbReference type="PROSITE" id="PS50113">
    <property type="entry name" value="PAC"/>
    <property type="match status" value="1"/>
</dbReference>
<evidence type="ECO:0000256" key="5">
    <source>
        <dbReference type="ARBA" id="ARBA00022777"/>
    </source>
</evidence>
<dbReference type="CDD" id="cd00130">
    <property type="entry name" value="PAS"/>
    <property type="match status" value="1"/>
</dbReference>
<evidence type="ECO:0000256" key="4">
    <source>
        <dbReference type="ARBA" id="ARBA00022679"/>
    </source>
</evidence>
<evidence type="ECO:0000256" key="6">
    <source>
        <dbReference type="ARBA" id="ARBA00023012"/>
    </source>
</evidence>
<dbReference type="Pfam" id="PF00512">
    <property type="entry name" value="HisKA"/>
    <property type="match status" value="1"/>
</dbReference>
<dbReference type="Gene3D" id="3.30.565.10">
    <property type="entry name" value="Histidine kinase-like ATPase, C-terminal domain"/>
    <property type="match status" value="1"/>
</dbReference>
<dbReference type="SUPFAM" id="SSF55874">
    <property type="entry name" value="ATPase domain of HSP90 chaperone/DNA topoisomerase II/histidine kinase"/>
    <property type="match status" value="1"/>
</dbReference>
<dbReference type="InterPro" id="IPR003594">
    <property type="entry name" value="HATPase_dom"/>
</dbReference>
<evidence type="ECO:0000256" key="1">
    <source>
        <dbReference type="ARBA" id="ARBA00000085"/>
    </source>
</evidence>
<dbReference type="Pfam" id="PF02518">
    <property type="entry name" value="HATPase_c"/>
    <property type="match status" value="1"/>
</dbReference>
<feature type="domain" description="Histidine kinase" evidence="8">
    <location>
        <begin position="317"/>
        <end position="536"/>
    </location>
</feature>
<dbReference type="PROSITE" id="PS50109">
    <property type="entry name" value="HIS_KIN"/>
    <property type="match status" value="1"/>
</dbReference>
<dbReference type="InterPro" id="IPR003661">
    <property type="entry name" value="HisK_dim/P_dom"/>
</dbReference>
<dbReference type="Gene3D" id="3.30.450.20">
    <property type="entry name" value="PAS domain"/>
    <property type="match status" value="1"/>
</dbReference>
<dbReference type="InterPro" id="IPR001610">
    <property type="entry name" value="PAC"/>
</dbReference>
<dbReference type="PANTHER" id="PTHR43711:SF1">
    <property type="entry name" value="HISTIDINE KINASE 1"/>
    <property type="match status" value="1"/>
</dbReference>
<dbReference type="CDD" id="cd00075">
    <property type="entry name" value="HATPase"/>
    <property type="match status" value="1"/>
</dbReference>
<evidence type="ECO:0000259" key="10">
    <source>
        <dbReference type="PROSITE" id="PS50113"/>
    </source>
</evidence>
<keyword evidence="6" id="KW-0902">Two-component regulatory system</keyword>
<dbReference type="SUPFAM" id="SSF55785">
    <property type="entry name" value="PYP-like sensor domain (PAS domain)"/>
    <property type="match status" value="1"/>
</dbReference>
<dbReference type="InterPro" id="IPR005467">
    <property type="entry name" value="His_kinase_dom"/>
</dbReference>
<dbReference type="FunFam" id="3.30.565.10:FF:000006">
    <property type="entry name" value="Sensor histidine kinase WalK"/>
    <property type="match status" value="1"/>
</dbReference>
<sequence>MKSERFKLKIAIMALGLVLAVPPVAHLAGWQLPDIAYPFLLTATGLFLAMLAKVLFHRSKGALENELEAHQRQLLQEASALNHHAMVCLTDTNAKMFHVNEKMLATLGYEASELIGKTAGHVYDGDNVELFEEIRAGLASGRPWSGETRLKHKNGSTVWTLATVIPHLDRQGNLAGSISIRNDITAAKMDVEQKDMHAALHKLWDEVYILDPQTFSYVYMNEASMARLGLSEDEYRCKSVRHGECQIDEQQFRDRIAPLLSGEVDHVNYPDVIGKTHYDVRVQKVSTFAGQPKLLVVLRDTSEQAEVERVKAELLSTISHELRTPMTSIKGAMGLLLSNAAGDLPQKARDMLSIAYRNADRLVMIINDILDIEKIAAGQMEFDLQAQPLVDVIEEAIAANEQFANRFDVTVKTHDLDAKAVASYDFGRTLQVLTNLLSNAAKFSPPGGTINVLMERKSGRIRVSVQDFGPGIPRESQKRIFERFAQVAKATNSAVASTGLGLHISRAIMEQQQGTIGLDSEEGVGSTFYIEFPAVNHELSAKEKQVGFAG</sequence>
<keyword evidence="5 11" id="KW-0418">Kinase</keyword>
<keyword evidence="12" id="KW-1185">Reference proteome</keyword>
<accession>A0A2M8J4Q2</accession>
<feature type="domain" description="PAC" evidence="10">
    <location>
        <begin position="144"/>
        <end position="196"/>
    </location>
</feature>
<keyword evidence="7" id="KW-0812">Transmembrane</keyword>
<dbReference type="SUPFAM" id="SSF47384">
    <property type="entry name" value="Homodimeric domain of signal transducing histidine kinase"/>
    <property type="match status" value="1"/>
</dbReference>
<reference evidence="11 12" key="1">
    <citation type="journal article" date="2018" name="Int. J. Syst. Evol. Microbiol.">
        <title>Pseudooceanicola lipolyticus sp. nov., a marine alphaproteobacterium, reclassification of Oceanicola flagellatus as Pseudooceanicola flagellatus comb. nov. and emended description of the genus Pseudooceanicola.</title>
        <authorList>
            <person name="Huang M.-M."/>
            <person name="Guo L.-L."/>
            <person name="Wu Y.-H."/>
            <person name="Lai Q.-L."/>
            <person name="Shao Z.-Z."/>
            <person name="Wang C.-S."/>
            <person name="Wu M."/>
            <person name="Xu X.-W."/>
        </authorList>
    </citation>
    <scope>NUCLEOTIDE SEQUENCE [LARGE SCALE GENOMIC DNA]</scope>
    <source>
        <strain evidence="11 12">157</strain>
    </source>
</reference>
<keyword evidence="7" id="KW-1133">Transmembrane helix</keyword>
<feature type="domain" description="PAS" evidence="9">
    <location>
        <begin position="67"/>
        <end position="141"/>
    </location>
</feature>
<dbReference type="SMART" id="SM00387">
    <property type="entry name" value="HATPase_c"/>
    <property type="match status" value="1"/>
</dbReference>
<comment type="catalytic activity">
    <reaction evidence="1">
        <text>ATP + protein L-histidine = ADP + protein N-phospho-L-histidine.</text>
        <dbReference type="EC" id="2.7.13.3"/>
    </reaction>
</comment>